<accession>A0AB34JBM5</accession>
<feature type="region of interest" description="Disordered" evidence="1">
    <location>
        <begin position="1"/>
        <end position="26"/>
    </location>
</feature>
<reference evidence="2 3" key="1">
    <citation type="journal article" date="2024" name="Science">
        <title>Giant polyketide synthase enzymes in the biosynthesis of giant marine polyether toxins.</title>
        <authorList>
            <person name="Fallon T.R."/>
            <person name="Shende V.V."/>
            <person name="Wierzbicki I.H."/>
            <person name="Pendleton A.L."/>
            <person name="Watervoot N.F."/>
            <person name="Auber R.P."/>
            <person name="Gonzalez D.J."/>
            <person name="Wisecaver J.H."/>
            <person name="Moore B.S."/>
        </authorList>
    </citation>
    <scope>NUCLEOTIDE SEQUENCE [LARGE SCALE GENOMIC DNA]</scope>
    <source>
        <strain evidence="2 3">12B1</strain>
    </source>
</reference>
<dbReference type="AlphaFoldDB" id="A0AB34JBM5"/>
<proteinExistence type="predicted"/>
<sequence>MDHEKSHVNAERPRSRDVCLDSRGRASRGPCLRGASCFRATFARSVQNMLHKLPESSSILLVLDGAQWPLKAATHTSEKAQSKGGGARYGAMEANAANDPTTAARLVNKFFDFFAKR</sequence>
<feature type="compositionally biased region" description="Basic and acidic residues" evidence="1">
    <location>
        <begin position="1"/>
        <end position="24"/>
    </location>
</feature>
<dbReference type="Proteomes" id="UP001515480">
    <property type="component" value="Unassembled WGS sequence"/>
</dbReference>
<name>A0AB34JBM5_PRYPA</name>
<evidence type="ECO:0000256" key="1">
    <source>
        <dbReference type="SAM" id="MobiDB-lite"/>
    </source>
</evidence>
<comment type="caution">
    <text evidence="2">The sequence shown here is derived from an EMBL/GenBank/DDBJ whole genome shotgun (WGS) entry which is preliminary data.</text>
</comment>
<evidence type="ECO:0000313" key="2">
    <source>
        <dbReference type="EMBL" id="KAL1518853.1"/>
    </source>
</evidence>
<keyword evidence="3" id="KW-1185">Reference proteome</keyword>
<dbReference type="EMBL" id="JBGBPQ010000010">
    <property type="protein sequence ID" value="KAL1518853.1"/>
    <property type="molecule type" value="Genomic_DNA"/>
</dbReference>
<evidence type="ECO:0000313" key="3">
    <source>
        <dbReference type="Proteomes" id="UP001515480"/>
    </source>
</evidence>
<organism evidence="2 3">
    <name type="scientific">Prymnesium parvum</name>
    <name type="common">Toxic golden alga</name>
    <dbReference type="NCBI Taxonomy" id="97485"/>
    <lineage>
        <taxon>Eukaryota</taxon>
        <taxon>Haptista</taxon>
        <taxon>Haptophyta</taxon>
        <taxon>Prymnesiophyceae</taxon>
        <taxon>Prymnesiales</taxon>
        <taxon>Prymnesiaceae</taxon>
        <taxon>Prymnesium</taxon>
    </lineage>
</organism>
<gene>
    <name evidence="2" type="ORF">AB1Y20_003130</name>
</gene>
<protein>
    <submittedName>
        <fullName evidence="2">Uncharacterized protein</fullName>
    </submittedName>
</protein>